<gene>
    <name evidence="2" type="ORF">NEDG_01854</name>
</gene>
<evidence type="ECO:0000313" key="3">
    <source>
        <dbReference type="Proteomes" id="UP000185944"/>
    </source>
</evidence>
<evidence type="ECO:0000313" key="2">
    <source>
        <dbReference type="EMBL" id="OAG31080.1"/>
    </source>
</evidence>
<comment type="caution">
    <text evidence="2">The sequence shown here is derived from an EMBL/GenBank/DDBJ whole genome shotgun (WGS) entry which is preliminary data.</text>
</comment>
<protein>
    <recommendedName>
        <fullName evidence="4">Translation machinery-associated protein 7</fullName>
    </recommendedName>
</protein>
<keyword evidence="3" id="KW-1185">Reference proteome</keyword>
<evidence type="ECO:0000256" key="1">
    <source>
        <dbReference type="SAM" id="MobiDB-lite"/>
    </source>
</evidence>
<dbReference type="VEuPathDB" id="MicrosporidiaDB:NEDG_01854"/>
<feature type="region of interest" description="Disordered" evidence="1">
    <location>
        <begin position="1"/>
        <end position="25"/>
    </location>
</feature>
<dbReference type="InterPro" id="IPR015157">
    <property type="entry name" value="TMA7"/>
</dbReference>
<reference evidence="2 3" key="1">
    <citation type="submission" date="2016-02" db="EMBL/GenBank/DDBJ databases">
        <title>Discovery of a natural microsporidian pathogen with a broad tissue tropism in Caenorhabditis elegans.</title>
        <authorList>
            <person name="Luallen R.J."/>
            <person name="Reinke A.W."/>
            <person name="Tong L."/>
            <person name="Botts M.R."/>
            <person name="Felix M.-A."/>
            <person name="Troemel E.R."/>
        </authorList>
    </citation>
    <scope>NUCLEOTIDE SEQUENCE [LARGE SCALE GENOMIC DNA]</scope>
    <source>
        <strain evidence="2 3">JUm2807</strain>
    </source>
</reference>
<evidence type="ECO:0008006" key="4">
    <source>
        <dbReference type="Google" id="ProtNLM"/>
    </source>
</evidence>
<sequence>MSREGGKKKPLKQPMKAQRELDETDLKFIEDEKERKLKEKLMRDALLKGKKK</sequence>
<dbReference type="Proteomes" id="UP000185944">
    <property type="component" value="Unassembled WGS sequence"/>
</dbReference>
<dbReference type="GeneID" id="93648204"/>
<proteinExistence type="predicted"/>
<dbReference type="EMBL" id="LTDL01000022">
    <property type="protein sequence ID" value="OAG31080.1"/>
    <property type="molecule type" value="Genomic_DNA"/>
</dbReference>
<dbReference type="AlphaFoldDB" id="A0A177EI65"/>
<organism evidence="2 3">
    <name type="scientific">Nematocida displodere</name>
    <dbReference type="NCBI Taxonomy" id="1805483"/>
    <lineage>
        <taxon>Eukaryota</taxon>
        <taxon>Fungi</taxon>
        <taxon>Fungi incertae sedis</taxon>
        <taxon>Microsporidia</taxon>
        <taxon>Nematocida</taxon>
    </lineage>
</organism>
<name>A0A177EI65_9MICR</name>
<dbReference type="Pfam" id="PF09072">
    <property type="entry name" value="TMA7"/>
    <property type="match status" value="1"/>
</dbReference>
<accession>A0A177EI65</accession>
<dbReference type="RefSeq" id="XP_067544804.1">
    <property type="nucleotide sequence ID" value="XM_067689272.1"/>
</dbReference>